<keyword evidence="4" id="KW-0540">Nuclease</keyword>
<evidence type="ECO:0000256" key="5">
    <source>
        <dbReference type="ARBA" id="ARBA00022723"/>
    </source>
</evidence>
<evidence type="ECO:0000313" key="10">
    <source>
        <dbReference type="Proteomes" id="UP001152562"/>
    </source>
</evidence>
<dbReference type="PANTHER" id="PTHR22930:SF269">
    <property type="entry name" value="NUCLEASE HARBI1-LIKE PROTEIN"/>
    <property type="match status" value="1"/>
</dbReference>
<dbReference type="GO" id="GO:0004518">
    <property type="term" value="F:nuclease activity"/>
    <property type="evidence" value="ECO:0007669"/>
    <property type="project" value="UniProtKB-KW"/>
</dbReference>
<sequence>MAWVDADYKFIFIDVGANEAASDSNVFQNSGMNKRLQENQLNIPDDCNLPYDENGKKMPFCLVADEAFGLSRHILRPYARKSLSTVKKIYNYRHTRARRMVECTFGILCNKWRIFHRPLDVSLDFADIIVKTCCVLHNFVRCRDGIQFTDTVYDCPLKGIATNPSERTILATDIRNYFANYFTSPQGAVSWQYDKI</sequence>
<accession>A0A9P0TJU1</accession>
<evidence type="ECO:0000256" key="6">
    <source>
        <dbReference type="ARBA" id="ARBA00022801"/>
    </source>
</evidence>
<gene>
    <name evidence="9" type="ORF">PIBRA_LOCUS6424</name>
</gene>
<keyword evidence="7" id="KW-0539">Nucleus</keyword>
<comment type="cofactor">
    <cofactor evidence="1">
        <name>a divalent metal cation</name>
        <dbReference type="ChEBI" id="CHEBI:60240"/>
    </cofactor>
</comment>
<dbReference type="GO" id="GO:0016787">
    <property type="term" value="F:hydrolase activity"/>
    <property type="evidence" value="ECO:0007669"/>
    <property type="project" value="UniProtKB-KW"/>
</dbReference>
<reference evidence="9" key="1">
    <citation type="submission" date="2022-05" db="EMBL/GenBank/DDBJ databases">
        <authorList>
            <person name="Okamura Y."/>
        </authorList>
    </citation>
    <scope>NUCLEOTIDE SEQUENCE</scope>
</reference>
<comment type="caution">
    <text evidence="9">The sequence shown here is derived from an EMBL/GenBank/DDBJ whole genome shotgun (WGS) entry which is preliminary data.</text>
</comment>
<evidence type="ECO:0000259" key="8">
    <source>
        <dbReference type="Pfam" id="PF13359"/>
    </source>
</evidence>
<dbReference type="Pfam" id="PF13359">
    <property type="entry name" value="DDE_Tnp_4"/>
    <property type="match status" value="1"/>
</dbReference>
<dbReference type="InterPro" id="IPR027806">
    <property type="entry name" value="HARBI1_dom"/>
</dbReference>
<name>A0A9P0TJU1_PIEBR</name>
<dbReference type="AlphaFoldDB" id="A0A9P0TJU1"/>
<evidence type="ECO:0000256" key="2">
    <source>
        <dbReference type="ARBA" id="ARBA00004123"/>
    </source>
</evidence>
<dbReference type="GO" id="GO:0005634">
    <property type="term" value="C:nucleus"/>
    <property type="evidence" value="ECO:0007669"/>
    <property type="project" value="UniProtKB-SubCell"/>
</dbReference>
<dbReference type="InterPro" id="IPR045249">
    <property type="entry name" value="HARBI1-like"/>
</dbReference>
<protein>
    <recommendedName>
        <fullName evidence="8">DDE Tnp4 domain-containing protein</fullName>
    </recommendedName>
</protein>
<evidence type="ECO:0000313" key="9">
    <source>
        <dbReference type="EMBL" id="CAH4029690.1"/>
    </source>
</evidence>
<dbReference type="GO" id="GO:0046872">
    <property type="term" value="F:metal ion binding"/>
    <property type="evidence" value="ECO:0007669"/>
    <property type="project" value="UniProtKB-KW"/>
</dbReference>
<feature type="domain" description="DDE Tnp4" evidence="8">
    <location>
        <begin position="2"/>
        <end position="138"/>
    </location>
</feature>
<comment type="similarity">
    <text evidence="3">Belongs to the HARBI1 family.</text>
</comment>
<comment type="subcellular location">
    <subcellularLocation>
        <location evidence="2">Nucleus</location>
    </subcellularLocation>
</comment>
<organism evidence="9 10">
    <name type="scientific">Pieris brassicae</name>
    <name type="common">White butterfly</name>
    <name type="synonym">Large white butterfly</name>
    <dbReference type="NCBI Taxonomy" id="7116"/>
    <lineage>
        <taxon>Eukaryota</taxon>
        <taxon>Metazoa</taxon>
        <taxon>Ecdysozoa</taxon>
        <taxon>Arthropoda</taxon>
        <taxon>Hexapoda</taxon>
        <taxon>Insecta</taxon>
        <taxon>Pterygota</taxon>
        <taxon>Neoptera</taxon>
        <taxon>Endopterygota</taxon>
        <taxon>Lepidoptera</taxon>
        <taxon>Glossata</taxon>
        <taxon>Ditrysia</taxon>
        <taxon>Papilionoidea</taxon>
        <taxon>Pieridae</taxon>
        <taxon>Pierinae</taxon>
        <taxon>Pieris</taxon>
    </lineage>
</organism>
<keyword evidence="6" id="KW-0378">Hydrolase</keyword>
<keyword evidence="10" id="KW-1185">Reference proteome</keyword>
<evidence type="ECO:0000256" key="7">
    <source>
        <dbReference type="ARBA" id="ARBA00023242"/>
    </source>
</evidence>
<evidence type="ECO:0000256" key="1">
    <source>
        <dbReference type="ARBA" id="ARBA00001968"/>
    </source>
</evidence>
<dbReference type="Proteomes" id="UP001152562">
    <property type="component" value="Unassembled WGS sequence"/>
</dbReference>
<proteinExistence type="inferred from homology"/>
<evidence type="ECO:0000256" key="3">
    <source>
        <dbReference type="ARBA" id="ARBA00006958"/>
    </source>
</evidence>
<dbReference type="PANTHER" id="PTHR22930">
    <property type="match status" value="1"/>
</dbReference>
<keyword evidence="5" id="KW-0479">Metal-binding</keyword>
<evidence type="ECO:0000256" key="4">
    <source>
        <dbReference type="ARBA" id="ARBA00022722"/>
    </source>
</evidence>
<dbReference type="EMBL" id="CALOZG010000009">
    <property type="protein sequence ID" value="CAH4029690.1"/>
    <property type="molecule type" value="Genomic_DNA"/>
</dbReference>